<dbReference type="Pfam" id="PF07797">
    <property type="entry name" value="DUF1639"/>
    <property type="match status" value="1"/>
</dbReference>
<reference evidence="4 5" key="1">
    <citation type="submission" date="2019-08" db="EMBL/GenBank/DDBJ databases">
        <title>Draft genome sequences of two oriental melons (Cucumis melo L. var makuwa).</title>
        <authorList>
            <person name="Kwon S.-Y."/>
        </authorList>
    </citation>
    <scope>NUCLEOTIDE SEQUENCE [LARGE SCALE GENOMIC DNA]</scope>
    <source>
        <strain evidence="5">cv. Chang Bougi</strain>
        <strain evidence="4">cv. SW 3</strain>
        <tissue evidence="3">Leaf</tissue>
    </source>
</reference>
<gene>
    <name evidence="3" type="ORF">E5676_scaffold109G00180</name>
    <name evidence="2" type="ORF">E6C27_scaffold83G00130</name>
</gene>
<feature type="region of interest" description="Disordered" evidence="1">
    <location>
        <begin position="159"/>
        <end position="200"/>
    </location>
</feature>
<feature type="compositionally biased region" description="Basic and acidic residues" evidence="1">
    <location>
        <begin position="47"/>
        <end position="61"/>
    </location>
</feature>
<name>A0A5D3BPQ7_CUCMM</name>
<accession>A0A5D3BPQ7</accession>
<dbReference type="PANTHER" id="PTHR33130">
    <property type="entry name" value="PUTATIVE (DUF1639)-RELATED"/>
    <property type="match status" value="1"/>
</dbReference>
<evidence type="ECO:0000313" key="3">
    <source>
        <dbReference type="EMBL" id="TYK01145.1"/>
    </source>
</evidence>
<evidence type="ECO:0000313" key="2">
    <source>
        <dbReference type="EMBL" id="KAA0047148.1"/>
    </source>
</evidence>
<evidence type="ECO:0000313" key="5">
    <source>
        <dbReference type="Proteomes" id="UP000321947"/>
    </source>
</evidence>
<feature type="region of interest" description="Disordered" evidence="1">
    <location>
        <begin position="36"/>
        <end position="61"/>
    </location>
</feature>
<dbReference type="EMBL" id="SSTE01013280">
    <property type="protein sequence ID" value="KAA0047148.1"/>
    <property type="molecule type" value="Genomic_DNA"/>
</dbReference>
<sequence length="316" mass="35478">MRSKRSKPLHNFMLPCLKWGSQKHLRCMKVNSNGVQVSGVNRQSHSSRSEESTETRSRESGLEMRMFLKDLEMRPKVSKSRIKKTDDDGIEAVREKLMFDLKTAADKMKEAILSKEAAVAGEEADGKKNDSAGMEETVAAVALSLAEARPWNLRTRRAACKAPPNVDGGGSKNLKIDEKKSNSESPLRSDGGAKSPRLKIGPEKKKKVKLVVPLSKREIDEDFMEMVGLRPPRRPKKRTRIVQKQLDTLFPGLWLSEITADLYKVSELPENGKILVDSDIVDYCSSISVVPQINGFPFLQSHIYLLQTCEELVRFP</sequence>
<evidence type="ECO:0000313" key="4">
    <source>
        <dbReference type="Proteomes" id="UP000321393"/>
    </source>
</evidence>
<organism evidence="3 5">
    <name type="scientific">Cucumis melo var. makuwa</name>
    <name type="common">Oriental melon</name>
    <dbReference type="NCBI Taxonomy" id="1194695"/>
    <lineage>
        <taxon>Eukaryota</taxon>
        <taxon>Viridiplantae</taxon>
        <taxon>Streptophyta</taxon>
        <taxon>Embryophyta</taxon>
        <taxon>Tracheophyta</taxon>
        <taxon>Spermatophyta</taxon>
        <taxon>Magnoliopsida</taxon>
        <taxon>eudicotyledons</taxon>
        <taxon>Gunneridae</taxon>
        <taxon>Pentapetalae</taxon>
        <taxon>rosids</taxon>
        <taxon>fabids</taxon>
        <taxon>Cucurbitales</taxon>
        <taxon>Cucurbitaceae</taxon>
        <taxon>Benincaseae</taxon>
        <taxon>Cucumis</taxon>
    </lineage>
</organism>
<dbReference type="PANTHER" id="PTHR33130:SF43">
    <property type="entry name" value="OS01G0688600 PROTEIN"/>
    <property type="match status" value="1"/>
</dbReference>
<comment type="caution">
    <text evidence="3">The sequence shown here is derived from an EMBL/GenBank/DDBJ whole genome shotgun (WGS) entry which is preliminary data.</text>
</comment>
<dbReference type="OrthoDB" id="769821at2759"/>
<proteinExistence type="predicted"/>
<dbReference type="EMBL" id="SSTD01016302">
    <property type="protein sequence ID" value="TYK01145.1"/>
    <property type="molecule type" value="Genomic_DNA"/>
</dbReference>
<dbReference type="Proteomes" id="UP000321947">
    <property type="component" value="Unassembled WGS sequence"/>
</dbReference>
<dbReference type="STRING" id="1194695.A0A5D3BPQ7"/>
<dbReference type="InterPro" id="IPR012438">
    <property type="entry name" value="DUF1639"/>
</dbReference>
<protein>
    <submittedName>
        <fullName evidence="3">Uncharacterized protein</fullName>
    </submittedName>
</protein>
<dbReference type="Proteomes" id="UP000321393">
    <property type="component" value="Unassembled WGS sequence"/>
</dbReference>
<dbReference type="AlphaFoldDB" id="A0A5D3BPQ7"/>
<evidence type="ECO:0000256" key="1">
    <source>
        <dbReference type="SAM" id="MobiDB-lite"/>
    </source>
</evidence>